<accession>A0A162L152</accession>
<gene>
    <name evidence="3" type="ORF">AUP44_04550</name>
</gene>
<sequence length="651" mass="72681">MEEAGREREILIVRSLAESDLGLFAAHRQAARSKQRALNINADVARRLFTPELYESGGATVNCIVAYDDVIVREARRLGKTGKNWRLGGKKLEDVAFADLDCKDFVLMRSVVPNDGTWPVTMTFISKKRHRVVHAGVVRIVERHLQGSMVVFDDADPAFRDLAQHCPVLPWEGKPLPGAASPSGESGSRPVPPMPRDDAPASKRPKTVSEKIRSPHILEHMLRVAGDLSAPAQLRFLETIDRLATQLREVLLATGGIMPIPRDHGTFWPSIRGQMTGFVDGGLANLSMLGSAPIAARVGGYTVIPGDTSQERENFIPLEYLIDQLYAHDDQGVFSDSFPDVGALRDAARISIEAAGAIRLLEEYPQDLKWLLVHGALVNPVSRYSDVMQDGRIRHRFPDFSDKALQDLLPSDDTAGEGRHRNFISVHLRQLKRLESADAVVCGVIERESSTTSVCRAVLNSLEDSAIRDLLPVTPAEWKAWFRNAVDPSGDEDFEGQRITDSLLFRCVLEPGEALSPIVIDRNELRRAPSAWVSEVSRYPKPLVSYVQPTEWNAPVRIEIFEKDRERFHDVAALVLHCSLLLPRYAFPVGLDIVDKFARIPDWMSRPINTHTAVRAMRTALDRGDDRLFDALRRMLCGSGREFLLRPGIFR</sequence>
<organism evidence="3 4">
    <name type="scientific">Tistrella mobilis</name>
    <dbReference type="NCBI Taxonomy" id="171437"/>
    <lineage>
        <taxon>Bacteria</taxon>
        <taxon>Pseudomonadati</taxon>
        <taxon>Pseudomonadota</taxon>
        <taxon>Alphaproteobacteria</taxon>
        <taxon>Geminicoccales</taxon>
        <taxon>Geminicoccaceae</taxon>
        <taxon>Tistrella</taxon>
    </lineage>
</organism>
<feature type="compositionally biased region" description="Low complexity" evidence="1">
    <location>
        <begin position="175"/>
        <end position="189"/>
    </location>
</feature>
<feature type="region of interest" description="Disordered" evidence="1">
    <location>
        <begin position="173"/>
        <end position="210"/>
    </location>
</feature>
<proteinExistence type="predicted"/>
<feature type="compositionally biased region" description="Basic and acidic residues" evidence="1">
    <location>
        <begin position="195"/>
        <end position="210"/>
    </location>
</feature>
<dbReference type="InterPro" id="IPR018977">
    <property type="entry name" value="NurA_domain"/>
</dbReference>
<dbReference type="Proteomes" id="UP000075787">
    <property type="component" value="Unassembled WGS sequence"/>
</dbReference>
<evidence type="ECO:0000256" key="1">
    <source>
        <dbReference type="SAM" id="MobiDB-lite"/>
    </source>
</evidence>
<dbReference type="RefSeq" id="WP_062763947.1">
    <property type="nucleotide sequence ID" value="NZ_CP121042.1"/>
</dbReference>
<dbReference type="EMBL" id="LPZR01000151">
    <property type="protein sequence ID" value="KYO52667.1"/>
    <property type="molecule type" value="Genomic_DNA"/>
</dbReference>
<evidence type="ECO:0000313" key="3">
    <source>
        <dbReference type="EMBL" id="KYO52667.1"/>
    </source>
</evidence>
<feature type="domain" description="NurA" evidence="2">
    <location>
        <begin position="274"/>
        <end position="600"/>
    </location>
</feature>
<name>A0A162L152_9PROT</name>
<comment type="caution">
    <text evidence="3">The sequence shown here is derived from an EMBL/GenBank/DDBJ whole genome shotgun (WGS) entry which is preliminary data.</text>
</comment>
<dbReference type="GeneID" id="97238811"/>
<reference evidence="3 4" key="1">
    <citation type="submission" date="2015-12" db="EMBL/GenBank/DDBJ databases">
        <title>Genome sequence of Tistrella mobilis MCCC 1A02139.</title>
        <authorList>
            <person name="Lu L."/>
            <person name="Lai Q."/>
            <person name="Shao Z."/>
            <person name="Qian P."/>
        </authorList>
    </citation>
    <scope>NUCLEOTIDE SEQUENCE [LARGE SCALE GENOMIC DNA]</scope>
    <source>
        <strain evidence="3 4">MCCC 1A02139</strain>
    </source>
</reference>
<protein>
    <recommendedName>
        <fullName evidence="2">NurA domain-containing protein</fullName>
    </recommendedName>
</protein>
<dbReference type="OrthoDB" id="3078163at2"/>
<dbReference type="AlphaFoldDB" id="A0A162L152"/>
<evidence type="ECO:0000259" key="2">
    <source>
        <dbReference type="SMART" id="SM00933"/>
    </source>
</evidence>
<evidence type="ECO:0000313" key="4">
    <source>
        <dbReference type="Proteomes" id="UP000075787"/>
    </source>
</evidence>
<dbReference type="SMART" id="SM00933">
    <property type="entry name" value="NurA"/>
    <property type="match status" value="1"/>
</dbReference>